<dbReference type="AlphaFoldDB" id="A0A1G2QAS3"/>
<evidence type="ECO:0000256" key="2">
    <source>
        <dbReference type="ARBA" id="ARBA00022475"/>
    </source>
</evidence>
<dbReference type="NCBIfam" id="TIGR00704">
    <property type="entry name" value="NaPi_cotrn_rel"/>
    <property type="match status" value="1"/>
</dbReference>
<gene>
    <name evidence="7" type="ORF">A2114_01990</name>
</gene>
<feature type="transmembrane region" description="Helical" evidence="6">
    <location>
        <begin position="172"/>
        <end position="198"/>
    </location>
</feature>
<dbReference type="PANTHER" id="PTHR10010:SF46">
    <property type="entry name" value="SODIUM-DEPENDENT PHOSPHATE TRANSPORT PROTEIN 2B"/>
    <property type="match status" value="1"/>
</dbReference>
<dbReference type="PANTHER" id="PTHR10010">
    <property type="entry name" value="SOLUTE CARRIER FAMILY 34 SODIUM PHOSPHATE , MEMBER 2-RELATED"/>
    <property type="match status" value="1"/>
</dbReference>
<reference evidence="7 8" key="1">
    <citation type="journal article" date="2016" name="Nat. Commun.">
        <title>Thousands of microbial genomes shed light on interconnected biogeochemical processes in an aquifer system.</title>
        <authorList>
            <person name="Anantharaman K."/>
            <person name="Brown C.T."/>
            <person name="Hug L.A."/>
            <person name="Sharon I."/>
            <person name="Castelle C.J."/>
            <person name="Probst A.J."/>
            <person name="Thomas B.C."/>
            <person name="Singh A."/>
            <person name="Wilkins M.J."/>
            <person name="Karaoz U."/>
            <person name="Brodie E.L."/>
            <person name="Williams K.H."/>
            <person name="Hubbard S.S."/>
            <person name="Banfield J.F."/>
        </authorList>
    </citation>
    <scope>NUCLEOTIDE SEQUENCE [LARGE SCALE GENOMIC DNA]</scope>
</reference>
<dbReference type="STRING" id="1802435.A2114_01990"/>
<dbReference type="GO" id="GO:0044341">
    <property type="term" value="P:sodium-dependent phosphate transport"/>
    <property type="evidence" value="ECO:0007669"/>
    <property type="project" value="InterPro"/>
</dbReference>
<sequence>MSVSSALLIILACVTLFLFATHKFSRQMELRAGRRLKRLLNRFTATPLRGLATGFFTTAAFQSSTATTVMLVGFVNARLVSFMESLPIIFGANIGSTLTSQLIAWNALYLAPYLLLAGFLLERIPNRYQRYGRPMFYFGLIFFSFLLISIVIEPLKSNPFLLSFLENSDSLLMAILIGFVFTIIFQSSGLASGLVVVFASQGFLSLPQAIGIILGANIGTTSTALLAALFLDRAAKQTAVAHFLFNVGGVLLFLPFITPFVYFISALDGNITRQVANAHLLFNVGTAVIFLIFIVPFGRLIRQIVK</sequence>
<comment type="caution">
    <text evidence="7">The sequence shown here is derived from an EMBL/GenBank/DDBJ whole genome shotgun (WGS) entry which is preliminary data.</text>
</comment>
<dbReference type="NCBIfam" id="NF037997">
    <property type="entry name" value="Na_Pi_symport"/>
    <property type="match status" value="1"/>
</dbReference>
<keyword evidence="4 6" id="KW-1133">Transmembrane helix</keyword>
<protein>
    <recommendedName>
        <fullName evidence="9">Na/Pi cotransporter</fullName>
    </recommendedName>
</protein>
<evidence type="ECO:0000313" key="8">
    <source>
        <dbReference type="Proteomes" id="UP000176494"/>
    </source>
</evidence>
<keyword evidence="5 6" id="KW-0472">Membrane</keyword>
<evidence type="ECO:0000256" key="6">
    <source>
        <dbReference type="SAM" id="Phobius"/>
    </source>
</evidence>
<evidence type="ECO:0000256" key="1">
    <source>
        <dbReference type="ARBA" id="ARBA00004651"/>
    </source>
</evidence>
<accession>A0A1G2QAS3</accession>
<comment type="subcellular location">
    <subcellularLocation>
        <location evidence="1">Cell membrane</location>
        <topology evidence="1">Multi-pass membrane protein</topology>
    </subcellularLocation>
</comment>
<dbReference type="EMBL" id="MHTG01000009">
    <property type="protein sequence ID" value="OHA57686.1"/>
    <property type="molecule type" value="Genomic_DNA"/>
</dbReference>
<dbReference type="Proteomes" id="UP000176494">
    <property type="component" value="Unassembled WGS sequence"/>
</dbReference>
<feature type="transmembrane region" description="Helical" evidence="6">
    <location>
        <begin position="6"/>
        <end position="25"/>
    </location>
</feature>
<feature type="transmembrane region" description="Helical" evidence="6">
    <location>
        <begin position="280"/>
        <end position="301"/>
    </location>
</feature>
<feature type="transmembrane region" description="Helical" evidence="6">
    <location>
        <begin position="134"/>
        <end position="152"/>
    </location>
</feature>
<evidence type="ECO:0000256" key="3">
    <source>
        <dbReference type="ARBA" id="ARBA00022692"/>
    </source>
</evidence>
<organism evidence="7 8">
    <name type="scientific">Candidatus Vogelbacteria bacterium GWA1_51_14</name>
    <dbReference type="NCBI Taxonomy" id="1802435"/>
    <lineage>
        <taxon>Bacteria</taxon>
        <taxon>Candidatus Vogeliibacteriota</taxon>
    </lineage>
</organism>
<feature type="transmembrane region" description="Helical" evidence="6">
    <location>
        <begin position="46"/>
        <end position="75"/>
    </location>
</feature>
<dbReference type="Pfam" id="PF02690">
    <property type="entry name" value="Na_Pi_cotrans"/>
    <property type="match status" value="2"/>
</dbReference>
<feature type="transmembrane region" description="Helical" evidence="6">
    <location>
        <begin position="243"/>
        <end position="268"/>
    </location>
</feature>
<feature type="transmembrane region" description="Helical" evidence="6">
    <location>
        <begin position="103"/>
        <end position="122"/>
    </location>
</feature>
<evidence type="ECO:0000256" key="4">
    <source>
        <dbReference type="ARBA" id="ARBA00022989"/>
    </source>
</evidence>
<dbReference type="InterPro" id="IPR003841">
    <property type="entry name" value="Na/Pi_transpt"/>
</dbReference>
<name>A0A1G2QAS3_9BACT</name>
<dbReference type="GO" id="GO:0005436">
    <property type="term" value="F:sodium:phosphate symporter activity"/>
    <property type="evidence" value="ECO:0007669"/>
    <property type="project" value="InterPro"/>
</dbReference>
<evidence type="ECO:0000313" key="7">
    <source>
        <dbReference type="EMBL" id="OHA57686.1"/>
    </source>
</evidence>
<dbReference type="GO" id="GO:0005886">
    <property type="term" value="C:plasma membrane"/>
    <property type="evidence" value="ECO:0007669"/>
    <property type="project" value="UniProtKB-SubCell"/>
</dbReference>
<evidence type="ECO:0000256" key="5">
    <source>
        <dbReference type="ARBA" id="ARBA00023136"/>
    </source>
</evidence>
<keyword evidence="3 6" id="KW-0812">Transmembrane</keyword>
<keyword evidence="2" id="KW-1003">Cell membrane</keyword>
<feature type="transmembrane region" description="Helical" evidence="6">
    <location>
        <begin position="210"/>
        <end position="231"/>
    </location>
</feature>
<evidence type="ECO:0008006" key="9">
    <source>
        <dbReference type="Google" id="ProtNLM"/>
    </source>
</evidence>
<proteinExistence type="predicted"/>
<dbReference type="InterPro" id="IPR004633">
    <property type="entry name" value="NaPi_cotrn-rel/YqeW-like"/>
</dbReference>